<keyword evidence="2" id="KW-1185">Reference proteome</keyword>
<evidence type="ECO:0000313" key="2">
    <source>
        <dbReference type="Proteomes" id="UP001156601"/>
    </source>
</evidence>
<organism evidence="1 2">
    <name type="scientific">Agaribacter marinus</name>
    <dbReference type="NCBI Taxonomy" id="1431249"/>
    <lineage>
        <taxon>Bacteria</taxon>
        <taxon>Pseudomonadati</taxon>
        <taxon>Pseudomonadota</taxon>
        <taxon>Gammaproteobacteria</taxon>
        <taxon>Alteromonadales</taxon>
        <taxon>Alteromonadaceae</taxon>
        <taxon>Agaribacter</taxon>
    </lineage>
</organism>
<reference evidence="1" key="1">
    <citation type="journal article" date="2014" name="Int. J. Syst. Evol. Microbiol.">
        <title>Complete genome sequence of Corynebacterium casei LMG S-19264T (=DSM 44701T), isolated from a smear-ripened cheese.</title>
        <authorList>
            <consortium name="US DOE Joint Genome Institute (JGI-PGF)"/>
            <person name="Walter F."/>
            <person name="Albersmeier A."/>
            <person name="Kalinowski J."/>
            <person name="Ruckert C."/>
        </authorList>
    </citation>
    <scope>NUCLEOTIDE SEQUENCE</scope>
    <source>
        <strain evidence="1">NBRC 110023</strain>
    </source>
</reference>
<name>A0AA37WFV1_9ALTE</name>
<dbReference type="RefSeq" id="WP_284215689.1">
    <property type="nucleotide sequence ID" value="NZ_BSOT01000002.1"/>
</dbReference>
<dbReference type="Proteomes" id="UP001156601">
    <property type="component" value="Unassembled WGS sequence"/>
</dbReference>
<accession>A0AA37WFV1</accession>
<gene>
    <name evidence="1" type="ORF">GCM10007852_02690</name>
</gene>
<dbReference type="EMBL" id="BSOT01000002">
    <property type="protein sequence ID" value="GLR69361.1"/>
    <property type="molecule type" value="Genomic_DNA"/>
</dbReference>
<protein>
    <submittedName>
        <fullName evidence="1">Uncharacterized protein</fullName>
    </submittedName>
</protein>
<reference evidence="1" key="2">
    <citation type="submission" date="2023-01" db="EMBL/GenBank/DDBJ databases">
        <title>Draft genome sequence of Agaribacter marinus strain NBRC 110023.</title>
        <authorList>
            <person name="Sun Q."/>
            <person name="Mori K."/>
        </authorList>
    </citation>
    <scope>NUCLEOTIDE SEQUENCE</scope>
    <source>
        <strain evidence="1">NBRC 110023</strain>
    </source>
</reference>
<proteinExistence type="predicted"/>
<sequence>MRVFELRGGGNGYMTFVAKNEIDLYQDRFADMKNYSETMSKEPPNLILGSATHNQKKYKGKPLKIADIGYLVAGNVIVNERVRETIGDYLKQFGDLIPINVEGNTWYSYVVTNVLDGITDIQKSVLTRSGRLKIPAFDIQKLPRHPQIFKTKETGLLQIFFTETETEGLRSLINIHGIDAGDMKLVWESK</sequence>
<evidence type="ECO:0000313" key="1">
    <source>
        <dbReference type="EMBL" id="GLR69361.1"/>
    </source>
</evidence>
<dbReference type="AlphaFoldDB" id="A0AA37WFV1"/>
<comment type="caution">
    <text evidence="1">The sequence shown here is derived from an EMBL/GenBank/DDBJ whole genome shotgun (WGS) entry which is preliminary data.</text>
</comment>